<dbReference type="RefSeq" id="WP_344765408.1">
    <property type="nucleotide sequence ID" value="NZ_BAABAK010000003.1"/>
</dbReference>
<dbReference type="GO" id="GO:0016301">
    <property type="term" value="F:kinase activity"/>
    <property type="evidence" value="ECO:0007669"/>
    <property type="project" value="UniProtKB-KW"/>
</dbReference>
<dbReference type="InterPro" id="IPR011622">
    <property type="entry name" value="7TMR_DISM_rcpt_extracell_dom2"/>
</dbReference>
<comment type="catalytic activity">
    <reaction evidence="1">
        <text>ATP + protein L-histidine = ADP + protein N-phospho-L-histidine.</text>
        <dbReference type="EC" id="2.7.13.3"/>
    </reaction>
</comment>
<dbReference type="PROSITE" id="PS50109">
    <property type="entry name" value="HIS_KIN"/>
    <property type="match status" value="1"/>
</dbReference>
<accession>A0ABP7NXH1</accession>
<feature type="modified residue" description="4-aspartylphosphate" evidence="5">
    <location>
        <position position="702"/>
    </location>
</feature>
<keyword evidence="10" id="KW-1185">Reference proteome</keyword>
<keyword evidence="9" id="KW-0418">Kinase</keyword>
<feature type="domain" description="Histidine kinase" evidence="7">
    <location>
        <begin position="410"/>
        <end position="630"/>
    </location>
</feature>
<dbReference type="InterPro" id="IPR036097">
    <property type="entry name" value="HisK_dim/P_sf"/>
</dbReference>
<keyword evidence="9" id="KW-0808">Transferase</keyword>
<dbReference type="InterPro" id="IPR003594">
    <property type="entry name" value="HATPase_dom"/>
</dbReference>
<keyword evidence="6" id="KW-1133">Transmembrane helix</keyword>
<dbReference type="InterPro" id="IPR011006">
    <property type="entry name" value="CheY-like_superfamily"/>
</dbReference>
<dbReference type="PANTHER" id="PTHR45339:SF1">
    <property type="entry name" value="HYBRID SIGNAL TRANSDUCTION HISTIDINE KINASE J"/>
    <property type="match status" value="1"/>
</dbReference>
<dbReference type="Pfam" id="PF07695">
    <property type="entry name" value="7TMR-DISM_7TM"/>
    <property type="match status" value="1"/>
</dbReference>
<keyword evidence="6" id="KW-0472">Membrane</keyword>
<dbReference type="PROSITE" id="PS50110">
    <property type="entry name" value="RESPONSE_REGULATORY"/>
    <property type="match status" value="1"/>
</dbReference>
<evidence type="ECO:0000256" key="2">
    <source>
        <dbReference type="ARBA" id="ARBA00012438"/>
    </source>
</evidence>
<feature type="domain" description="Response regulatory" evidence="8">
    <location>
        <begin position="652"/>
        <end position="772"/>
    </location>
</feature>
<protein>
    <recommendedName>
        <fullName evidence="2">histidine kinase</fullName>
        <ecNumber evidence="2">2.7.13.3</ecNumber>
    </recommendedName>
</protein>
<keyword evidence="3 5" id="KW-0597">Phosphoprotein</keyword>
<dbReference type="InterPro" id="IPR011623">
    <property type="entry name" value="7TMR_DISM_rcpt_extracell_dom1"/>
</dbReference>
<evidence type="ECO:0000256" key="4">
    <source>
        <dbReference type="ARBA" id="ARBA00023012"/>
    </source>
</evidence>
<evidence type="ECO:0000259" key="7">
    <source>
        <dbReference type="PROSITE" id="PS50109"/>
    </source>
</evidence>
<feature type="transmembrane region" description="Helical" evidence="6">
    <location>
        <begin position="234"/>
        <end position="253"/>
    </location>
</feature>
<feature type="transmembrane region" description="Helical" evidence="6">
    <location>
        <begin position="202"/>
        <end position="222"/>
    </location>
</feature>
<evidence type="ECO:0000256" key="1">
    <source>
        <dbReference type="ARBA" id="ARBA00000085"/>
    </source>
</evidence>
<sequence>MCLLTAKAQYEFREENLPEEVSILNFASILNTGSEVLPLSKIIDGKQTLPFKPLSGQLGNLGFTSNNFWVKFQIKNTLKTPLVYYLQTAEPVTDNANLFLIDANNTTQIQRSGDNLDFSQRSLKNRKTLFKIELNGGETKSAFLELKNDGEKNTLPLLLISQERFLETTYSDQLIMGIFYGILAFIAITYFFFYFAIKEISFLYYSLYVLFVGLCQFALDGFYHQYIGTGNSWFNLHIVIISAIFSCFFFGKYSEIILEIKRKNQRIHKLFNPLYIALGVVLVGIIIFPFFLKYSYPIINILTLFGLILIFASIAVIIYKKKPIDLFYTIGIAILALTIIMAVLMNFGVFPENFFTDNITKLGIGLEIMALSLSMANRIGILRNRKEELQNIALQKSEEMNDMKSYFLSNMSHELRTPLNAILGLAAIMEKESNDPKVIANCEIIKYSSHGLISSVNDILDFSKIEKGELELDKSEFILHELLNKLAISAEKQSHNKGLKFNFYSSLDKEMVIIGDPIRLEQIIYNVLGNAIKFTSKGNINLEIVAEAEQNMLLLKIIIKDTGIGIEKEKLETIFDLFSQTNFNNKRKHGGFGIGLSIVKALTDLHKGEIKIQSELNEGTTCEIEIKYPIQESVKKPITMYPEDDYDLMGKNILVVEDNPMNQMIVQMMLEDWENTTVTLADNGAECLETMKTKDIDLVLMDLQMPVMDGYEAISSIRNGLAGINKISVPIIVLTADITKATKDRIFNIGATDYMNKPVEEEILYKKITTALSAHHQSNIDLRIA</sequence>
<dbReference type="SMART" id="SM00388">
    <property type="entry name" value="HisKA"/>
    <property type="match status" value="1"/>
</dbReference>
<organism evidence="9 10">
    <name type="scientific">Pedobacter ginsengiterrae</name>
    <dbReference type="NCBI Taxonomy" id="871696"/>
    <lineage>
        <taxon>Bacteria</taxon>
        <taxon>Pseudomonadati</taxon>
        <taxon>Bacteroidota</taxon>
        <taxon>Sphingobacteriia</taxon>
        <taxon>Sphingobacteriales</taxon>
        <taxon>Sphingobacteriaceae</taxon>
        <taxon>Pedobacter</taxon>
    </lineage>
</organism>
<evidence type="ECO:0000259" key="8">
    <source>
        <dbReference type="PROSITE" id="PS50110"/>
    </source>
</evidence>
<dbReference type="InterPro" id="IPR003661">
    <property type="entry name" value="HisK_dim/P_dom"/>
</dbReference>
<feature type="transmembrane region" description="Helical" evidence="6">
    <location>
        <begin position="174"/>
        <end position="195"/>
    </location>
</feature>
<dbReference type="Pfam" id="PF00512">
    <property type="entry name" value="HisKA"/>
    <property type="match status" value="1"/>
</dbReference>
<keyword evidence="6" id="KW-0812">Transmembrane</keyword>
<evidence type="ECO:0000256" key="5">
    <source>
        <dbReference type="PROSITE-ProRule" id="PRU00169"/>
    </source>
</evidence>
<dbReference type="CDD" id="cd00082">
    <property type="entry name" value="HisKA"/>
    <property type="match status" value="1"/>
</dbReference>
<dbReference type="SUPFAM" id="SSF47384">
    <property type="entry name" value="Homodimeric domain of signal transducing histidine kinase"/>
    <property type="match status" value="1"/>
</dbReference>
<gene>
    <name evidence="9" type="ORF">GCM10022246_06940</name>
</gene>
<feature type="transmembrane region" description="Helical" evidence="6">
    <location>
        <begin position="274"/>
        <end position="292"/>
    </location>
</feature>
<feature type="transmembrane region" description="Helical" evidence="6">
    <location>
        <begin position="298"/>
        <end position="319"/>
    </location>
</feature>
<keyword evidence="4" id="KW-0902">Two-component regulatory system</keyword>
<dbReference type="InterPro" id="IPR004358">
    <property type="entry name" value="Sig_transdc_His_kin-like_C"/>
</dbReference>
<proteinExistence type="predicted"/>
<dbReference type="PRINTS" id="PR00344">
    <property type="entry name" value="BCTRLSENSOR"/>
</dbReference>
<dbReference type="EC" id="2.7.13.3" evidence="2"/>
<evidence type="ECO:0000256" key="3">
    <source>
        <dbReference type="ARBA" id="ARBA00022553"/>
    </source>
</evidence>
<dbReference type="Pfam" id="PF07696">
    <property type="entry name" value="7TMR-DISMED2"/>
    <property type="match status" value="1"/>
</dbReference>
<dbReference type="SMART" id="SM00387">
    <property type="entry name" value="HATPase_c"/>
    <property type="match status" value="1"/>
</dbReference>
<dbReference type="EMBL" id="BAABAK010000003">
    <property type="protein sequence ID" value="GAA3955466.1"/>
    <property type="molecule type" value="Genomic_DNA"/>
</dbReference>
<evidence type="ECO:0000256" key="6">
    <source>
        <dbReference type="SAM" id="Phobius"/>
    </source>
</evidence>
<dbReference type="InterPro" id="IPR036890">
    <property type="entry name" value="HATPase_C_sf"/>
</dbReference>
<dbReference type="InterPro" id="IPR005467">
    <property type="entry name" value="His_kinase_dom"/>
</dbReference>
<dbReference type="SUPFAM" id="SSF55874">
    <property type="entry name" value="ATPase domain of HSP90 chaperone/DNA topoisomerase II/histidine kinase"/>
    <property type="match status" value="1"/>
</dbReference>
<evidence type="ECO:0000313" key="10">
    <source>
        <dbReference type="Proteomes" id="UP001501081"/>
    </source>
</evidence>
<name>A0ABP7NXH1_9SPHI</name>
<dbReference type="SMART" id="SM00448">
    <property type="entry name" value="REC"/>
    <property type="match status" value="1"/>
</dbReference>
<dbReference type="Pfam" id="PF00072">
    <property type="entry name" value="Response_reg"/>
    <property type="match status" value="1"/>
</dbReference>
<dbReference type="Gene3D" id="2.60.40.2380">
    <property type="match status" value="1"/>
</dbReference>
<dbReference type="Gene3D" id="3.40.50.2300">
    <property type="match status" value="1"/>
</dbReference>
<comment type="caution">
    <text evidence="9">The sequence shown here is derived from an EMBL/GenBank/DDBJ whole genome shotgun (WGS) entry which is preliminary data.</text>
</comment>
<dbReference type="Pfam" id="PF02518">
    <property type="entry name" value="HATPase_c"/>
    <property type="match status" value="1"/>
</dbReference>
<dbReference type="Gene3D" id="1.10.287.130">
    <property type="match status" value="1"/>
</dbReference>
<dbReference type="SUPFAM" id="SSF52172">
    <property type="entry name" value="CheY-like"/>
    <property type="match status" value="1"/>
</dbReference>
<dbReference type="Gene3D" id="3.30.565.10">
    <property type="entry name" value="Histidine kinase-like ATPase, C-terminal domain"/>
    <property type="match status" value="1"/>
</dbReference>
<reference evidence="10" key="1">
    <citation type="journal article" date="2019" name="Int. J. Syst. Evol. Microbiol.">
        <title>The Global Catalogue of Microorganisms (GCM) 10K type strain sequencing project: providing services to taxonomists for standard genome sequencing and annotation.</title>
        <authorList>
            <consortium name="The Broad Institute Genomics Platform"/>
            <consortium name="The Broad Institute Genome Sequencing Center for Infectious Disease"/>
            <person name="Wu L."/>
            <person name="Ma J."/>
        </authorList>
    </citation>
    <scope>NUCLEOTIDE SEQUENCE [LARGE SCALE GENOMIC DNA]</scope>
    <source>
        <strain evidence="10">JCM 17338</strain>
    </source>
</reference>
<evidence type="ECO:0000313" key="9">
    <source>
        <dbReference type="EMBL" id="GAA3955466.1"/>
    </source>
</evidence>
<dbReference type="PANTHER" id="PTHR45339">
    <property type="entry name" value="HYBRID SIGNAL TRANSDUCTION HISTIDINE KINASE J"/>
    <property type="match status" value="1"/>
</dbReference>
<feature type="transmembrane region" description="Helical" evidence="6">
    <location>
        <begin position="326"/>
        <end position="350"/>
    </location>
</feature>
<dbReference type="InterPro" id="IPR001789">
    <property type="entry name" value="Sig_transdc_resp-reg_receiver"/>
</dbReference>
<dbReference type="CDD" id="cd17546">
    <property type="entry name" value="REC_hyHK_CKI1_RcsC-like"/>
    <property type="match status" value="1"/>
</dbReference>
<dbReference type="Proteomes" id="UP001501081">
    <property type="component" value="Unassembled WGS sequence"/>
</dbReference>